<feature type="region of interest" description="Disordered" evidence="1">
    <location>
        <begin position="85"/>
        <end position="112"/>
    </location>
</feature>
<keyword evidence="4" id="KW-1185">Reference proteome</keyword>
<evidence type="ECO:0000256" key="1">
    <source>
        <dbReference type="SAM" id="MobiDB-lite"/>
    </source>
</evidence>
<name>A0AAX6M6D6_9PEZI</name>
<gene>
    <name evidence="2" type="ORF">Daesc_009800</name>
    <name evidence="3" type="ORF">Daesc_009801</name>
</gene>
<comment type="caution">
    <text evidence="2">The sequence shown here is derived from an EMBL/GenBank/DDBJ whole genome shotgun (WGS) entry which is preliminary data.</text>
</comment>
<evidence type="ECO:0000313" key="2">
    <source>
        <dbReference type="EMBL" id="KAK6948036.1"/>
    </source>
</evidence>
<evidence type="ECO:0000313" key="4">
    <source>
        <dbReference type="Proteomes" id="UP001369815"/>
    </source>
</evidence>
<reference evidence="2 4" key="1">
    <citation type="journal article" date="2024" name="Front Chem Biol">
        <title>Unveiling the potential of Daldinia eschscholtzii MFLUCC 19-0629 through bioactivity and bioinformatics studies for enhanced sustainable agriculture production.</title>
        <authorList>
            <person name="Brooks S."/>
            <person name="Weaver J.A."/>
            <person name="Klomchit A."/>
            <person name="Alharthi S.A."/>
            <person name="Onlamun T."/>
            <person name="Nurani R."/>
            <person name="Vong T.K."/>
            <person name="Alberti F."/>
            <person name="Greco C."/>
        </authorList>
    </citation>
    <scope>NUCLEOTIDE SEQUENCE [LARGE SCALE GENOMIC DNA]</scope>
    <source>
        <strain evidence="2">MFLUCC 19-0629</strain>
    </source>
</reference>
<sequence length="299" mass="31637">MGGCGRDNLVRGNPTGGPAKPPTAIPWRAATAAVVMRGKVSVRPLRGAWLKVRANPKRKLAAVSSAHSAKYGGVLRDWGGFSRPSSSPALPPCNNAGSALGNGAGERSPVGRNAWMRGSRKAYRGLPLKVRATPTRKGADGYGYGVIPRAAGATSEIADVVGIQELACGGQAFIATSLFDPSMSALPIIPKQNSGPWLVDTVAGCRYCTATQPGSREAKAPKRHANLEWSYPVGAHVTRGKVWAVLVIGRLRYVLNPREIELGRRAPAVRIYPGASEPRRKCRGELGTLERFAHHGGKA</sequence>
<dbReference type="EMBL" id="JBANMG010000010">
    <property type="protein sequence ID" value="KAK6948036.1"/>
    <property type="molecule type" value="Genomic_DNA"/>
</dbReference>
<evidence type="ECO:0000313" key="3">
    <source>
        <dbReference type="EMBL" id="KAK6948037.1"/>
    </source>
</evidence>
<dbReference type="AlphaFoldDB" id="A0AAX6M6D6"/>
<protein>
    <submittedName>
        <fullName evidence="2">Uncharacterized protein</fullName>
    </submittedName>
</protein>
<accession>A0AAX6M6D6</accession>
<dbReference type="Proteomes" id="UP001369815">
    <property type="component" value="Unassembled WGS sequence"/>
</dbReference>
<proteinExistence type="predicted"/>
<feature type="region of interest" description="Disordered" evidence="1">
    <location>
        <begin position="1"/>
        <end position="24"/>
    </location>
</feature>
<organism evidence="2 4">
    <name type="scientific">Daldinia eschscholtzii</name>
    <dbReference type="NCBI Taxonomy" id="292717"/>
    <lineage>
        <taxon>Eukaryota</taxon>
        <taxon>Fungi</taxon>
        <taxon>Dikarya</taxon>
        <taxon>Ascomycota</taxon>
        <taxon>Pezizomycotina</taxon>
        <taxon>Sordariomycetes</taxon>
        <taxon>Xylariomycetidae</taxon>
        <taxon>Xylariales</taxon>
        <taxon>Hypoxylaceae</taxon>
        <taxon>Daldinia</taxon>
    </lineage>
</organism>
<dbReference type="EMBL" id="JBANMG010000010">
    <property type="protein sequence ID" value="KAK6948037.1"/>
    <property type="molecule type" value="Genomic_DNA"/>
</dbReference>